<evidence type="ECO:0000256" key="4">
    <source>
        <dbReference type="ARBA" id="ARBA00022692"/>
    </source>
</evidence>
<dbReference type="KEGG" id="fpf:DCC35_16600"/>
<dbReference type="InterPro" id="IPR027551">
    <property type="entry name" value="Exosort_XrtK"/>
</dbReference>
<keyword evidence="4 8" id="KW-0812">Transmembrane</keyword>
<feature type="transmembrane region" description="Helical" evidence="8">
    <location>
        <begin position="7"/>
        <end position="24"/>
    </location>
</feature>
<evidence type="ECO:0000256" key="7">
    <source>
        <dbReference type="ARBA" id="ARBA00023136"/>
    </source>
</evidence>
<evidence type="ECO:0000256" key="2">
    <source>
        <dbReference type="ARBA" id="ARBA00022475"/>
    </source>
</evidence>
<keyword evidence="7 8" id="KW-0472">Membrane</keyword>
<dbReference type="GO" id="GO:0006508">
    <property type="term" value="P:proteolysis"/>
    <property type="evidence" value="ECO:0007669"/>
    <property type="project" value="UniProtKB-KW"/>
</dbReference>
<dbReference type="GO" id="GO:0008233">
    <property type="term" value="F:peptidase activity"/>
    <property type="evidence" value="ECO:0007669"/>
    <property type="project" value="UniProtKB-KW"/>
</dbReference>
<dbReference type="EMBL" id="CP028923">
    <property type="protein sequence ID" value="QCK16244.1"/>
    <property type="molecule type" value="Genomic_DNA"/>
</dbReference>
<dbReference type="RefSeq" id="WP_137091838.1">
    <property type="nucleotide sequence ID" value="NZ_CP028923.1"/>
</dbReference>
<evidence type="ECO:0000256" key="6">
    <source>
        <dbReference type="ARBA" id="ARBA00022989"/>
    </source>
</evidence>
<evidence type="ECO:0000256" key="8">
    <source>
        <dbReference type="SAM" id="Phobius"/>
    </source>
</evidence>
<keyword evidence="3" id="KW-0645">Protease</keyword>
<keyword evidence="2" id="KW-1003">Cell membrane</keyword>
<accession>A0A4D7K629</accession>
<evidence type="ECO:0000256" key="3">
    <source>
        <dbReference type="ARBA" id="ARBA00022670"/>
    </source>
</evidence>
<reference evidence="9 10" key="1">
    <citation type="submission" date="2018-04" db="EMBL/GenBank/DDBJ databases">
        <title>Complete genome uncultured novel isolate.</title>
        <authorList>
            <person name="Merlino G."/>
        </authorList>
    </citation>
    <scope>NUCLEOTIDE SEQUENCE [LARGE SCALE GENOMIC DNA]</scope>
    <source>
        <strain evidence="10">R1DC9</strain>
    </source>
</reference>
<dbReference type="AlphaFoldDB" id="A0A4D7K629"/>
<organism evidence="9 10">
    <name type="scientific">Mangrovivirga cuniculi</name>
    <dbReference type="NCBI Taxonomy" id="2715131"/>
    <lineage>
        <taxon>Bacteria</taxon>
        <taxon>Pseudomonadati</taxon>
        <taxon>Bacteroidota</taxon>
        <taxon>Cytophagia</taxon>
        <taxon>Cytophagales</taxon>
        <taxon>Mangrovivirgaceae</taxon>
        <taxon>Mangrovivirga</taxon>
    </lineage>
</organism>
<evidence type="ECO:0000313" key="10">
    <source>
        <dbReference type="Proteomes" id="UP000298616"/>
    </source>
</evidence>
<feature type="transmembrane region" description="Helical" evidence="8">
    <location>
        <begin position="66"/>
        <end position="88"/>
    </location>
</feature>
<dbReference type="OrthoDB" id="771658at2"/>
<evidence type="ECO:0000256" key="1">
    <source>
        <dbReference type="ARBA" id="ARBA00004651"/>
    </source>
</evidence>
<name>A0A4D7K629_9BACT</name>
<keyword evidence="5" id="KW-0378">Hydrolase</keyword>
<feature type="transmembrane region" description="Helical" evidence="8">
    <location>
        <begin position="147"/>
        <end position="168"/>
    </location>
</feature>
<evidence type="ECO:0000256" key="5">
    <source>
        <dbReference type="ARBA" id="ARBA00022801"/>
    </source>
</evidence>
<dbReference type="NCBIfam" id="TIGR04287">
    <property type="entry name" value="exosort_XrtK"/>
    <property type="match status" value="1"/>
</dbReference>
<evidence type="ECO:0000313" key="9">
    <source>
        <dbReference type="EMBL" id="QCK16244.1"/>
    </source>
</evidence>
<protein>
    <submittedName>
        <fullName evidence="9">Exosortase K</fullName>
    </submittedName>
</protein>
<dbReference type="Proteomes" id="UP000298616">
    <property type="component" value="Chromosome"/>
</dbReference>
<proteinExistence type="predicted"/>
<dbReference type="NCBIfam" id="TIGR04178">
    <property type="entry name" value="exo_archaeo"/>
    <property type="match status" value="1"/>
</dbReference>
<comment type="subcellular location">
    <subcellularLocation>
        <location evidence="1">Cell membrane</location>
        <topology evidence="1">Multi-pass membrane protein</topology>
    </subcellularLocation>
</comment>
<keyword evidence="6 8" id="KW-1133">Transmembrane helix</keyword>
<dbReference type="InterPro" id="IPR026392">
    <property type="entry name" value="Exo/Archaeosortase_dom"/>
</dbReference>
<sequence length="177" mass="20461">MIKRTNLFYFLIGFSIVLVIKYSLRFMELPHLEFLLYPTTQWIEILSGSQSEFIPREGYLFANRNFIINESCSGINLWLIASSMLIYLFSKINLMGIKKIAMFIPAFAIAWLITILSNGSRIYISSTFQDQLLSVFNLSTHTIHESLGVVTNLTFLIITYFLIEYLLINKSNYEKAA</sequence>
<keyword evidence="10" id="KW-1185">Reference proteome</keyword>
<gene>
    <name evidence="9" type="primary">xrtK</name>
    <name evidence="9" type="ORF">DCC35_16600</name>
</gene>
<feature type="transmembrane region" description="Helical" evidence="8">
    <location>
        <begin position="100"/>
        <end position="124"/>
    </location>
</feature>
<dbReference type="GO" id="GO:0005886">
    <property type="term" value="C:plasma membrane"/>
    <property type="evidence" value="ECO:0007669"/>
    <property type="project" value="UniProtKB-SubCell"/>
</dbReference>